<feature type="region of interest" description="Disordered" evidence="1">
    <location>
        <begin position="761"/>
        <end position="870"/>
    </location>
</feature>
<feature type="compositionally biased region" description="Basic and acidic residues" evidence="1">
    <location>
        <begin position="899"/>
        <end position="912"/>
    </location>
</feature>
<feature type="compositionally biased region" description="Acidic residues" evidence="1">
    <location>
        <begin position="837"/>
        <end position="852"/>
    </location>
</feature>
<proteinExistence type="predicted"/>
<organism evidence="2 3">
    <name type="scientific">Coniosporium apollinis</name>
    <dbReference type="NCBI Taxonomy" id="61459"/>
    <lineage>
        <taxon>Eukaryota</taxon>
        <taxon>Fungi</taxon>
        <taxon>Dikarya</taxon>
        <taxon>Ascomycota</taxon>
        <taxon>Pezizomycotina</taxon>
        <taxon>Dothideomycetes</taxon>
        <taxon>Dothideomycetes incertae sedis</taxon>
        <taxon>Coniosporium</taxon>
    </lineage>
</organism>
<evidence type="ECO:0000313" key="2">
    <source>
        <dbReference type="EMBL" id="KAJ9669498.1"/>
    </source>
</evidence>
<feature type="compositionally biased region" description="Acidic residues" evidence="1">
    <location>
        <begin position="765"/>
        <end position="780"/>
    </location>
</feature>
<comment type="caution">
    <text evidence="2">The sequence shown here is derived from an EMBL/GenBank/DDBJ whole genome shotgun (WGS) entry which is preliminary data.</text>
</comment>
<feature type="compositionally biased region" description="Acidic residues" evidence="1">
    <location>
        <begin position="663"/>
        <end position="682"/>
    </location>
</feature>
<feature type="compositionally biased region" description="Low complexity" evidence="1">
    <location>
        <begin position="913"/>
        <end position="932"/>
    </location>
</feature>
<name>A0ABQ9P5Y8_9PEZI</name>
<gene>
    <name evidence="2" type="ORF">H2201_000365</name>
</gene>
<sequence length="1139" mass="125178">MPSLLSLVFAPSANAQTSWKPQAIPSQQVFSNVEFLAHQNPFRVKALNSKEFLLTFEEPQALCAIPDLSTDQTDRSSVAARIVGAVPPTIWLARPDQQLIRYTPPIALESPARASNNSLVLARQKTTHSGDLKLLKLSQSSIECLNPNWIRLYLQQQHLAVGDVFRRTCFRKKDVPARAYTSSTRYFSEDHDGFYGVDVDTRDSSTTIADAYSAPISDEEGKLAPTIALTQMDTVVEVLQATTANKVEPPKAVEEPNDSYVFVFPDEEEELEMLIREEAPKDLERMAEQARKASLVSTDQRSEAQVNDEAHLTPPEEVVRHRLDEEEDSEADTDVKADPATPEVATHYRLSDEMHDLGKESEEAAHEVQNEELHQDVVVVAAIQPSSSEIPRPRSPRPTSIDLPPHTFLVHNYERETIRGLEDHLLRSQNAPPHVIAELENPPRRPYVVPDGTELDPYWAPYENGSLIPESTTTSPEVCLWSANYSGDVDFYASCVREWWDNTQGAKLHDNMRRHALCINAWSHVYAVDSTVDYRAPYGAMNQPLAEAEYDPSMSGVKRKWWYKPGAKGFKALGNPETMTQQYLPNGARKLVHAETATNRRAFYPQRSRLREAQNASDDADEDSYVSTSDFDQTPAEEFQHLYAGFSQDMLDGGNASDRSESGIEEGQDEDDEEELPEEEIEGGINFALEEDDMTSQSVREARADARSGSMNGRQSRFGRRDDDLDSEESDTELLESPVARKRSLSAPPSLYQEALMAGFSDAEHDAEEDNLLLEQDEDGYNSGNEYTADEPTFGEAHIIVMQRQARVSGQDDDALDSSMVQDDLAEHDGNDAASEAPEDLSPEDREDDDAVGAEREPGPDVDSASDEGQDEHALVLRDLLIAAPSSAPVQPDEMEYPEDSKPRCEDPRRDSGIGSSGSSSPDSTSNSSSSVHSRVSSFAEAAMNAALQGVIEQSFSKRYPLDNSMADVLTCDPLVNAQHQESKISTAKIVVDAASRSISGATTQAAVVNGDNNRDVWLIDQAPTSSGLATTAVASEPVYATFTPAQRTASGALVKLIASGVPYSTLEMSVKITGRVRAYGRAMRQIPTLAWGSSCGAVSTAATLGNRAVGGVRAVARTVWHILTEGPIVLEEVEQLLG</sequence>
<keyword evidence="3" id="KW-1185">Reference proteome</keyword>
<reference evidence="2" key="1">
    <citation type="submission" date="2022-10" db="EMBL/GenBank/DDBJ databases">
        <title>Culturing micro-colonial fungi from biological soil crusts in the Mojave desert and describing Neophaeococcomyces mojavensis, and introducing the new genera and species Taxawa tesnikishii.</title>
        <authorList>
            <person name="Kurbessoian T."/>
            <person name="Stajich J.E."/>
        </authorList>
    </citation>
    <scope>NUCLEOTIDE SEQUENCE</scope>
    <source>
        <strain evidence="2">TK_1</strain>
    </source>
</reference>
<feature type="region of interest" description="Disordered" evidence="1">
    <location>
        <begin position="294"/>
        <end position="346"/>
    </location>
</feature>
<dbReference type="EMBL" id="JAPDRL010000002">
    <property type="protein sequence ID" value="KAJ9669498.1"/>
    <property type="molecule type" value="Genomic_DNA"/>
</dbReference>
<feature type="compositionally biased region" description="Acidic residues" evidence="1">
    <location>
        <begin position="724"/>
        <end position="734"/>
    </location>
</feature>
<evidence type="ECO:0000313" key="3">
    <source>
        <dbReference type="Proteomes" id="UP001172684"/>
    </source>
</evidence>
<dbReference type="Proteomes" id="UP001172684">
    <property type="component" value="Unassembled WGS sequence"/>
</dbReference>
<feature type="region of interest" description="Disordered" evidence="1">
    <location>
        <begin position="648"/>
        <end position="747"/>
    </location>
</feature>
<accession>A0ABQ9P5Y8</accession>
<feature type="region of interest" description="Disordered" evidence="1">
    <location>
        <begin position="602"/>
        <end position="631"/>
    </location>
</feature>
<feature type="compositionally biased region" description="Polar residues" evidence="1">
    <location>
        <begin position="295"/>
        <end position="305"/>
    </location>
</feature>
<protein>
    <submittedName>
        <fullName evidence="2">Uncharacterized protein</fullName>
    </submittedName>
</protein>
<evidence type="ECO:0000256" key="1">
    <source>
        <dbReference type="SAM" id="MobiDB-lite"/>
    </source>
</evidence>
<feature type="region of interest" description="Disordered" evidence="1">
    <location>
        <begin position="886"/>
        <end position="932"/>
    </location>
</feature>